<dbReference type="PANTHER" id="PTHR44329">
    <property type="entry name" value="SERINE/THREONINE-PROTEIN KINASE TNNI3K-RELATED"/>
    <property type="match status" value="1"/>
</dbReference>
<keyword evidence="3" id="KW-0808">Transferase</keyword>
<dbReference type="Gene3D" id="1.10.510.10">
    <property type="entry name" value="Transferase(Phosphotransferase) domain 1"/>
    <property type="match status" value="1"/>
</dbReference>
<dbReference type="STRING" id="27342.A0A0H2RAQ6"/>
<dbReference type="InterPro" id="IPR001245">
    <property type="entry name" value="Ser-Thr/Tyr_kinase_cat_dom"/>
</dbReference>
<evidence type="ECO:0000313" key="3">
    <source>
        <dbReference type="EMBL" id="KLO08915.1"/>
    </source>
</evidence>
<dbReference type="PROSITE" id="PS50011">
    <property type="entry name" value="PROTEIN_KINASE_DOM"/>
    <property type="match status" value="1"/>
</dbReference>
<dbReference type="AlphaFoldDB" id="A0A0H2RAQ6"/>
<dbReference type="GO" id="GO:0005524">
    <property type="term" value="F:ATP binding"/>
    <property type="evidence" value="ECO:0007669"/>
    <property type="project" value="InterPro"/>
</dbReference>
<protein>
    <submittedName>
        <fullName evidence="3">Kinase-like protein</fullName>
    </submittedName>
</protein>
<dbReference type="Pfam" id="PF07714">
    <property type="entry name" value="PK_Tyr_Ser-Thr"/>
    <property type="match status" value="1"/>
</dbReference>
<feature type="domain" description="Protein kinase" evidence="2">
    <location>
        <begin position="457"/>
        <end position="734"/>
    </location>
</feature>
<dbReference type="InterPro" id="IPR051681">
    <property type="entry name" value="Ser/Thr_Kinases-Pseudokinases"/>
</dbReference>
<reference evidence="3 4" key="1">
    <citation type="submission" date="2015-04" db="EMBL/GenBank/DDBJ databases">
        <title>Complete genome sequence of Schizopora paradoxa KUC8140, a cosmopolitan wood degrader in East Asia.</title>
        <authorList>
            <consortium name="DOE Joint Genome Institute"/>
            <person name="Min B."/>
            <person name="Park H."/>
            <person name="Jang Y."/>
            <person name="Kim J.-J."/>
            <person name="Kim K.H."/>
            <person name="Pangilinan J."/>
            <person name="Lipzen A."/>
            <person name="Riley R."/>
            <person name="Grigoriev I.V."/>
            <person name="Spatafora J.W."/>
            <person name="Choi I.-G."/>
        </authorList>
    </citation>
    <scope>NUCLEOTIDE SEQUENCE [LARGE SCALE GENOMIC DNA]</scope>
    <source>
        <strain evidence="3 4">KUC8140</strain>
    </source>
</reference>
<dbReference type="InParanoid" id="A0A0H2RAQ6"/>
<feature type="region of interest" description="Disordered" evidence="1">
    <location>
        <begin position="35"/>
        <end position="89"/>
    </location>
</feature>
<evidence type="ECO:0000259" key="2">
    <source>
        <dbReference type="PROSITE" id="PS50011"/>
    </source>
</evidence>
<sequence length="789" mass="89257">MEVFCDATTRLDLHNLLDEEEDVILISNSRNERPDLEEKKGWSGNEHGIPLTGITARTTTRRASLPLSKRKSVLNRPPTPFTRDKRKRTHAPKSLSVDFAVSKLNEIYTNEAVVDFLCYEPTQIPETSEQNTLPVLEPRTDEQQYSSDLDDDAQSEITLIDFYEPLSDVQDDVRRDALDGIVGLLNLPGEDSFILENDGDMTETAGMSIRIVDPQEHDASADEGIRPLQEDELPSSSSDFDTIIFAEWRNVALRSIEGLFEDMLPLSLQTSHWPEVRARMKVYPLSFHFALQVLEHTTNWAVEPLLRRTINGVDQSLLFEILEDFAQMSTIRAVANHGKARALVVDVLGHIELISATVRNPGDKFSNYGKVIREAMIHDVIDLKRSVTVLLDSGEAFINATSKLPEDELQSFMELMQTLIDQRETSPSCRLIERALRKIVNRTGILPKYLFQHEAKRQGRNPIAGGGFADVWLGQLHGKLVALKVLRHFEQSEDARMRRHQSFCKEAMIWRQFDHPNVLPFYGVCVNEFSPQSAMVAPWMQYGNILKYLTHHSDVNRIEMITGIARGLSYLHSLLPHVIHGDLRASNVLVDDEGQPRVADFGLSQMVDSQGLSGMSSMGGKGSVRWQAPELLNVGQSFEDVSCTSPTTKSDTYAFAMVCLEIYTEEPPFPRLRDGQVILEVAVNRKRPERPTFEDHLPHRRLSDGLWMLMQECWQHYASDRPSMESALLWLESLQSNADGRASVAGHHRYGSRSPPYGLARVDVLHVPGRIVVLPPIDFLRQRRSTVVE</sequence>
<evidence type="ECO:0000313" key="4">
    <source>
        <dbReference type="Proteomes" id="UP000053477"/>
    </source>
</evidence>
<accession>A0A0H2RAQ6</accession>
<dbReference type="GO" id="GO:0004674">
    <property type="term" value="F:protein serine/threonine kinase activity"/>
    <property type="evidence" value="ECO:0007669"/>
    <property type="project" value="TreeGrafter"/>
</dbReference>
<dbReference type="SUPFAM" id="SSF56112">
    <property type="entry name" value="Protein kinase-like (PK-like)"/>
    <property type="match status" value="1"/>
</dbReference>
<dbReference type="InterPro" id="IPR008266">
    <property type="entry name" value="Tyr_kinase_AS"/>
</dbReference>
<organism evidence="3 4">
    <name type="scientific">Schizopora paradoxa</name>
    <dbReference type="NCBI Taxonomy" id="27342"/>
    <lineage>
        <taxon>Eukaryota</taxon>
        <taxon>Fungi</taxon>
        <taxon>Dikarya</taxon>
        <taxon>Basidiomycota</taxon>
        <taxon>Agaricomycotina</taxon>
        <taxon>Agaricomycetes</taxon>
        <taxon>Hymenochaetales</taxon>
        <taxon>Schizoporaceae</taxon>
        <taxon>Schizopora</taxon>
    </lineage>
</organism>
<dbReference type="InterPro" id="IPR011009">
    <property type="entry name" value="Kinase-like_dom_sf"/>
</dbReference>
<keyword evidence="4" id="KW-1185">Reference proteome</keyword>
<dbReference type="InterPro" id="IPR000719">
    <property type="entry name" value="Prot_kinase_dom"/>
</dbReference>
<proteinExistence type="predicted"/>
<gene>
    <name evidence="3" type="ORF">SCHPADRAFT_588312</name>
</gene>
<evidence type="ECO:0000256" key="1">
    <source>
        <dbReference type="SAM" id="MobiDB-lite"/>
    </source>
</evidence>
<name>A0A0H2RAQ6_9AGAM</name>
<dbReference type="OrthoDB" id="3236207at2759"/>
<dbReference type="PROSITE" id="PS00109">
    <property type="entry name" value="PROTEIN_KINASE_TYR"/>
    <property type="match status" value="1"/>
</dbReference>
<dbReference type="Proteomes" id="UP000053477">
    <property type="component" value="Unassembled WGS sequence"/>
</dbReference>
<keyword evidence="3" id="KW-0418">Kinase</keyword>
<dbReference type="PANTHER" id="PTHR44329:SF214">
    <property type="entry name" value="PROTEIN KINASE DOMAIN-CONTAINING PROTEIN"/>
    <property type="match status" value="1"/>
</dbReference>
<dbReference type="EMBL" id="KQ086072">
    <property type="protein sequence ID" value="KLO08915.1"/>
    <property type="molecule type" value="Genomic_DNA"/>
</dbReference>